<keyword evidence="3" id="KW-0804">Transcription</keyword>
<protein>
    <submittedName>
        <fullName evidence="5">Winged helix-turn-helix transcriptional regulator</fullName>
    </submittedName>
</protein>
<keyword evidence="6" id="KW-1185">Reference proteome</keyword>
<evidence type="ECO:0000256" key="3">
    <source>
        <dbReference type="ARBA" id="ARBA00023163"/>
    </source>
</evidence>
<evidence type="ECO:0000313" key="5">
    <source>
        <dbReference type="EMBL" id="MFC0209211.1"/>
    </source>
</evidence>
<sequence length="177" mass="20166">MTVDKEDTTHRSGCPINLTLEVLGDKWSLIVVRDMMFGNRRHFRELLSQNQEGIASNILADRLRRLLAEGVISKRDDPSHKQKAIYSLTEKGIELLPVFALIGAWGRKWLPVTEELSIRAQLLEEGGPALWEEFMEELREEHLGIMPTLPRAGPGVRERLHAAYREVMERKAKAAVC</sequence>
<reference evidence="5 6" key="1">
    <citation type="submission" date="2024-09" db="EMBL/GenBank/DDBJ databases">
        <authorList>
            <person name="Sun Q."/>
            <person name="Mori K."/>
        </authorList>
    </citation>
    <scope>NUCLEOTIDE SEQUENCE [LARGE SCALE GENOMIC DNA]</scope>
    <source>
        <strain evidence="5 6">CCM 8543</strain>
    </source>
</reference>
<dbReference type="Pfam" id="PF01638">
    <property type="entry name" value="HxlR"/>
    <property type="match status" value="1"/>
</dbReference>
<dbReference type="InterPro" id="IPR036390">
    <property type="entry name" value="WH_DNA-bd_sf"/>
</dbReference>
<evidence type="ECO:0000259" key="4">
    <source>
        <dbReference type="PROSITE" id="PS51118"/>
    </source>
</evidence>
<name>A0ABV6D980_9HYPH</name>
<keyword evidence="2" id="KW-0238">DNA-binding</keyword>
<evidence type="ECO:0000256" key="2">
    <source>
        <dbReference type="ARBA" id="ARBA00023125"/>
    </source>
</evidence>
<gene>
    <name evidence="5" type="ORF">ACFFJ2_12465</name>
</gene>
<comment type="caution">
    <text evidence="5">The sequence shown here is derived from an EMBL/GenBank/DDBJ whole genome shotgun (WGS) entry which is preliminary data.</text>
</comment>
<dbReference type="Proteomes" id="UP001589755">
    <property type="component" value="Unassembled WGS sequence"/>
</dbReference>
<keyword evidence="1" id="KW-0805">Transcription regulation</keyword>
<dbReference type="InterPro" id="IPR036388">
    <property type="entry name" value="WH-like_DNA-bd_sf"/>
</dbReference>
<proteinExistence type="predicted"/>
<dbReference type="EMBL" id="JBHLXD010000019">
    <property type="protein sequence ID" value="MFC0209211.1"/>
    <property type="molecule type" value="Genomic_DNA"/>
</dbReference>
<organism evidence="5 6">
    <name type="scientific">Chelativorans intermedius</name>
    <dbReference type="NCBI Taxonomy" id="515947"/>
    <lineage>
        <taxon>Bacteria</taxon>
        <taxon>Pseudomonadati</taxon>
        <taxon>Pseudomonadota</taxon>
        <taxon>Alphaproteobacteria</taxon>
        <taxon>Hyphomicrobiales</taxon>
        <taxon>Phyllobacteriaceae</taxon>
        <taxon>Chelativorans</taxon>
    </lineage>
</organism>
<dbReference type="PANTHER" id="PTHR33204:SF18">
    <property type="entry name" value="TRANSCRIPTIONAL REGULATORY PROTEIN"/>
    <property type="match status" value="1"/>
</dbReference>
<dbReference type="PROSITE" id="PS51118">
    <property type="entry name" value="HTH_HXLR"/>
    <property type="match status" value="1"/>
</dbReference>
<dbReference type="PANTHER" id="PTHR33204">
    <property type="entry name" value="TRANSCRIPTIONAL REGULATOR, MARR FAMILY"/>
    <property type="match status" value="1"/>
</dbReference>
<evidence type="ECO:0000313" key="6">
    <source>
        <dbReference type="Proteomes" id="UP001589755"/>
    </source>
</evidence>
<dbReference type="RefSeq" id="WP_261522201.1">
    <property type="nucleotide sequence ID" value="NZ_JAODNW010000023.1"/>
</dbReference>
<dbReference type="Gene3D" id="1.10.10.10">
    <property type="entry name" value="Winged helix-like DNA-binding domain superfamily/Winged helix DNA-binding domain"/>
    <property type="match status" value="1"/>
</dbReference>
<accession>A0ABV6D980</accession>
<evidence type="ECO:0000256" key="1">
    <source>
        <dbReference type="ARBA" id="ARBA00023015"/>
    </source>
</evidence>
<dbReference type="InterPro" id="IPR002577">
    <property type="entry name" value="HTH_HxlR"/>
</dbReference>
<dbReference type="SUPFAM" id="SSF46785">
    <property type="entry name" value="Winged helix' DNA-binding domain"/>
    <property type="match status" value="1"/>
</dbReference>
<feature type="domain" description="HTH hxlR-type" evidence="4">
    <location>
        <begin position="14"/>
        <end position="114"/>
    </location>
</feature>